<evidence type="ECO:0000256" key="4">
    <source>
        <dbReference type="ARBA" id="ARBA00023136"/>
    </source>
</evidence>
<evidence type="ECO:0000256" key="3">
    <source>
        <dbReference type="ARBA" id="ARBA00022989"/>
    </source>
</evidence>
<protein>
    <recommendedName>
        <fullName evidence="6">Transport permease protein</fullName>
    </recommendedName>
</protein>
<evidence type="ECO:0000256" key="6">
    <source>
        <dbReference type="RuleBase" id="RU361157"/>
    </source>
</evidence>
<dbReference type="Proteomes" id="UP000199055">
    <property type="component" value="Unassembled WGS sequence"/>
</dbReference>
<evidence type="ECO:0000256" key="5">
    <source>
        <dbReference type="ARBA" id="ARBA00023251"/>
    </source>
</evidence>
<feature type="transmembrane region" description="Helical" evidence="6">
    <location>
        <begin position="172"/>
        <end position="190"/>
    </location>
</feature>
<feature type="transmembrane region" description="Helical" evidence="6">
    <location>
        <begin position="63"/>
        <end position="81"/>
    </location>
</feature>
<keyword evidence="5" id="KW-0046">Antibiotic resistance</keyword>
<dbReference type="PANTHER" id="PTHR43229:SF2">
    <property type="entry name" value="NODULATION PROTEIN J"/>
    <property type="match status" value="1"/>
</dbReference>
<dbReference type="InterPro" id="IPR051784">
    <property type="entry name" value="Nod_factor_ABC_transporter"/>
</dbReference>
<dbReference type="RefSeq" id="WP_093663185.1">
    <property type="nucleotide sequence ID" value="NZ_FOET01000021.1"/>
</dbReference>
<evidence type="ECO:0000259" key="7">
    <source>
        <dbReference type="PROSITE" id="PS51012"/>
    </source>
</evidence>
<dbReference type="PROSITE" id="PS51012">
    <property type="entry name" value="ABC_TM2"/>
    <property type="match status" value="1"/>
</dbReference>
<feature type="transmembrane region" description="Helical" evidence="6">
    <location>
        <begin position="222"/>
        <end position="245"/>
    </location>
</feature>
<dbReference type="GO" id="GO:0043190">
    <property type="term" value="C:ATP-binding cassette (ABC) transporter complex"/>
    <property type="evidence" value="ECO:0007669"/>
    <property type="project" value="InterPro"/>
</dbReference>
<dbReference type="AlphaFoldDB" id="A0A1H9K8G9"/>
<keyword evidence="3 6" id="KW-1133">Transmembrane helix</keyword>
<comment type="similarity">
    <text evidence="6">Belongs to the ABC-2 integral membrane protein family.</text>
</comment>
<evidence type="ECO:0000313" key="9">
    <source>
        <dbReference type="Proteomes" id="UP000199055"/>
    </source>
</evidence>
<dbReference type="InterPro" id="IPR013525">
    <property type="entry name" value="ABC2_TM"/>
</dbReference>
<gene>
    <name evidence="8" type="ORF">SAMN05216481_12152</name>
</gene>
<feature type="transmembrane region" description="Helical" evidence="6">
    <location>
        <begin position="135"/>
        <end position="160"/>
    </location>
</feature>
<dbReference type="PANTHER" id="PTHR43229">
    <property type="entry name" value="NODULATION PROTEIN J"/>
    <property type="match status" value="1"/>
</dbReference>
<dbReference type="InterPro" id="IPR047817">
    <property type="entry name" value="ABC2_TM_bact-type"/>
</dbReference>
<feature type="transmembrane region" description="Helical" evidence="6">
    <location>
        <begin position="102"/>
        <end position="129"/>
    </location>
</feature>
<keyword evidence="6" id="KW-0813">Transport</keyword>
<comment type="subcellular location">
    <subcellularLocation>
        <location evidence="6">Cell membrane</location>
        <topology evidence="6">Multi-pass membrane protein</topology>
    </subcellularLocation>
    <subcellularLocation>
        <location evidence="1">Membrane</location>
        <topology evidence="1">Multi-pass membrane protein</topology>
    </subcellularLocation>
</comment>
<proteinExistence type="inferred from homology"/>
<evidence type="ECO:0000256" key="2">
    <source>
        <dbReference type="ARBA" id="ARBA00022692"/>
    </source>
</evidence>
<accession>A0A1H9K8G9</accession>
<evidence type="ECO:0000256" key="1">
    <source>
        <dbReference type="ARBA" id="ARBA00004141"/>
    </source>
</evidence>
<name>A0A1H9K8G9_9ACTN</name>
<dbReference type="STRING" id="403935.SAMN05216481_12152"/>
<keyword evidence="4 6" id="KW-0472">Membrane</keyword>
<evidence type="ECO:0000313" key="8">
    <source>
        <dbReference type="EMBL" id="SEQ95227.1"/>
    </source>
</evidence>
<dbReference type="GO" id="GO:0046677">
    <property type="term" value="P:response to antibiotic"/>
    <property type="evidence" value="ECO:0007669"/>
    <property type="project" value="UniProtKB-KW"/>
</dbReference>
<sequence>MTVVFEASVLAGRNIRRFLRSPQLLGDALAFPLILLVALYVMFQEVVGGAGDEPYIARLTPGIALFSVAYSCTGTAVGFYGDLRGGFQDRLRTLPIGRSAGLLGRITGDLVKFVLVTAVTVLVGCLLGFRFERGAVAAVGFLLVVVAFASIFLWLAVVTALSAGSQETASGLLNAPVTLLLLLSTTLVPAEAFPGFVQPVVRANPLSCAHGALMGLSSGGPVLVPVLQTLAWVVAATAVLAPLAVRLGRR</sequence>
<reference evidence="8 9" key="1">
    <citation type="submission" date="2016-10" db="EMBL/GenBank/DDBJ databases">
        <authorList>
            <person name="de Groot N.N."/>
        </authorList>
    </citation>
    <scope>NUCLEOTIDE SEQUENCE [LARGE SCALE GENOMIC DNA]</scope>
    <source>
        <strain evidence="8 9">CGMCC 4.3519</strain>
    </source>
</reference>
<dbReference type="PIRSF" id="PIRSF006648">
    <property type="entry name" value="DrrB"/>
    <property type="match status" value="1"/>
</dbReference>
<feature type="transmembrane region" description="Helical" evidence="6">
    <location>
        <begin position="24"/>
        <end position="43"/>
    </location>
</feature>
<feature type="domain" description="ABC transmembrane type-2" evidence="7">
    <location>
        <begin position="23"/>
        <end position="248"/>
    </location>
</feature>
<keyword evidence="6" id="KW-1003">Cell membrane</keyword>
<dbReference type="Pfam" id="PF01061">
    <property type="entry name" value="ABC2_membrane"/>
    <property type="match status" value="1"/>
</dbReference>
<keyword evidence="9" id="KW-1185">Reference proteome</keyword>
<dbReference type="EMBL" id="FOET01000021">
    <property type="protein sequence ID" value="SEQ95227.1"/>
    <property type="molecule type" value="Genomic_DNA"/>
</dbReference>
<dbReference type="InterPro" id="IPR000412">
    <property type="entry name" value="ABC_2_transport"/>
</dbReference>
<organism evidence="8 9">
    <name type="scientific">Streptomyces radiopugnans</name>
    <dbReference type="NCBI Taxonomy" id="403935"/>
    <lineage>
        <taxon>Bacteria</taxon>
        <taxon>Bacillati</taxon>
        <taxon>Actinomycetota</taxon>
        <taxon>Actinomycetes</taxon>
        <taxon>Kitasatosporales</taxon>
        <taxon>Streptomycetaceae</taxon>
        <taxon>Streptomyces</taxon>
    </lineage>
</organism>
<dbReference type="GO" id="GO:0140359">
    <property type="term" value="F:ABC-type transporter activity"/>
    <property type="evidence" value="ECO:0007669"/>
    <property type="project" value="InterPro"/>
</dbReference>
<keyword evidence="2 6" id="KW-0812">Transmembrane</keyword>